<dbReference type="Pfam" id="PF00293">
    <property type="entry name" value="NUDIX"/>
    <property type="match status" value="1"/>
</dbReference>
<comment type="cofactor">
    <cofactor evidence="1">
        <name>Mn(2+)</name>
        <dbReference type="ChEBI" id="CHEBI:29035"/>
    </cofactor>
</comment>
<evidence type="ECO:0000256" key="3">
    <source>
        <dbReference type="ARBA" id="ARBA00022723"/>
    </source>
</evidence>
<evidence type="ECO:0000256" key="2">
    <source>
        <dbReference type="ARBA" id="ARBA00001946"/>
    </source>
</evidence>
<keyword evidence="3" id="KW-0479">Metal-binding</keyword>
<comment type="caution">
    <text evidence="8">The sequence shown here is derived from an EMBL/GenBank/DDBJ whole genome shotgun (WGS) entry which is preliminary data.</text>
</comment>
<dbReference type="RefSeq" id="WP_045831156.1">
    <property type="nucleotide sequence ID" value="NZ_JZRB01000058.1"/>
</dbReference>
<gene>
    <name evidence="8" type="ORF">VI08_18710</name>
</gene>
<dbReference type="SUPFAM" id="SSF55811">
    <property type="entry name" value="Nudix"/>
    <property type="match status" value="1"/>
</dbReference>
<feature type="domain" description="Nudix hydrolase" evidence="7">
    <location>
        <begin position="38"/>
        <end position="169"/>
    </location>
</feature>
<keyword evidence="6" id="KW-0464">Manganese</keyword>
<keyword evidence="5" id="KW-0460">Magnesium</keyword>
<evidence type="ECO:0000313" key="8">
    <source>
        <dbReference type="EMBL" id="KJV26367.1"/>
    </source>
</evidence>
<accession>A0A0F3K5U5</accession>
<dbReference type="PANTHER" id="PTHR12992">
    <property type="entry name" value="NUDIX HYDROLASE"/>
    <property type="match status" value="1"/>
</dbReference>
<dbReference type="InterPro" id="IPR000086">
    <property type="entry name" value="NUDIX_hydrolase_dom"/>
</dbReference>
<dbReference type="Gene3D" id="3.90.79.10">
    <property type="entry name" value="Nucleoside Triphosphate Pyrophosphohydrolase"/>
    <property type="match status" value="1"/>
</dbReference>
<evidence type="ECO:0000313" key="9">
    <source>
        <dbReference type="Proteomes" id="UP000033651"/>
    </source>
</evidence>
<proteinExistence type="predicted"/>
<evidence type="ECO:0000259" key="7">
    <source>
        <dbReference type="PROSITE" id="PS51462"/>
    </source>
</evidence>
<sequence>MDDLLARLHGALLPLEAPPGPHGWNHDDMVRLIGDVPRRRAAVLIGIRDDREQNVLFTLRTDTLQQHAGQVAFPGGRVEASDADVVATALRESREEIGLEERFVTPLGYLEAMETISGFSVTPVVARIAADAPLKPDPGEVAEVFEVPFGFFTDPANLRRYRMDFRGHNREMVEFLHAGYRIWGATAAMLFNLLKRMGHQPC</sequence>
<dbReference type="InterPro" id="IPR045121">
    <property type="entry name" value="CoAse"/>
</dbReference>
<reference evidence="8 9" key="1">
    <citation type="submission" date="2015-03" db="EMBL/GenBank/DDBJ databases">
        <title>Draft genome sequence of Luteibacter yeojuensis strain SU11.</title>
        <authorList>
            <person name="Sulaiman J."/>
            <person name="Priya K."/>
            <person name="Chan K.-G."/>
        </authorList>
    </citation>
    <scope>NUCLEOTIDE SEQUENCE [LARGE SCALE GENOMIC DNA]</scope>
    <source>
        <strain evidence="8 9">SU11</strain>
    </source>
</reference>
<evidence type="ECO:0000256" key="6">
    <source>
        <dbReference type="ARBA" id="ARBA00023211"/>
    </source>
</evidence>
<dbReference type="PROSITE" id="PS51462">
    <property type="entry name" value="NUDIX"/>
    <property type="match status" value="1"/>
</dbReference>
<dbReference type="PATRIC" id="fig|345309.4.peg.3551"/>
<dbReference type="CDD" id="cd03426">
    <property type="entry name" value="NUDIX_CoAse_Nudt7"/>
    <property type="match status" value="1"/>
</dbReference>
<dbReference type="AlphaFoldDB" id="A0A0F3K5U5"/>
<organism evidence="8 9">
    <name type="scientific">Luteibacter yeojuensis</name>
    <dbReference type="NCBI Taxonomy" id="345309"/>
    <lineage>
        <taxon>Bacteria</taxon>
        <taxon>Pseudomonadati</taxon>
        <taxon>Pseudomonadota</taxon>
        <taxon>Gammaproteobacteria</taxon>
        <taxon>Lysobacterales</taxon>
        <taxon>Rhodanobacteraceae</taxon>
        <taxon>Luteibacter</taxon>
    </lineage>
</organism>
<dbReference type="GO" id="GO:0046872">
    <property type="term" value="F:metal ion binding"/>
    <property type="evidence" value="ECO:0007669"/>
    <property type="project" value="UniProtKB-KW"/>
</dbReference>
<comment type="cofactor">
    <cofactor evidence="2">
        <name>Mg(2+)</name>
        <dbReference type="ChEBI" id="CHEBI:18420"/>
    </cofactor>
</comment>
<dbReference type="OrthoDB" id="9802805at2"/>
<evidence type="ECO:0000256" key="5">
    <source>
        <dbReference type="ARBA" id="ARBA00022842"/>
    </source>
</evidence>
<keyword evidence="4 8" id="KW-0378">Hydrolase</keyword>
<dbReference type="PANTHER" id="PTHR12992:SF11">
    <property type="entry name" value="MITOCHONDRIAL COENZYME A DIPHOSPHATASE NUDT8"/>
    <property type="match status" value="1"/>
</dbReference>
<protein>
    <submittedName>
        <fullName evidence="8">NUDIX hydrolase</fullName>
    </submittedName>
</protein>
<evidence type="ECO:0000256" key="1">
    <source>
        <dbReference type="ARBA" id="ARBA00001936"/>
    </source>
</evidence>
<dbReference type="InterPro" id="IPR015797">
    <property type="entry name" value="NUDIX_hydrolase-like_dom_sf"/>
</dbReference>
<keyword evidence="9" id="KW-1185">Reference proteome</keyword>
<dbReference type="Proteomes" id="UP000033651">
    <property type="component" value="Unassembled WGS sequence"/>
</dbReference>
<evidence type="ECO:0000256" key="4">
    <source>
        <dbReference type="ARBA" id="ARBA00022801"/>
    </source>
</evidence>
<name>A0A0F3K5U5_9GAMM</name>
<dbReference type="GO" id="GO:0010945">
    <property type="term" value="F:coenzyme A diphosphatase activity"/>
    <property type="evidence" value="ECO:0007669"/>
    <property type="project" value="InterPro"/>
</dbReference>
<dbReference type="EMBL" id="JZRB01000058">
    <property type="protein sequence ID" value="KJV26367.1"/>
    <property type="molecule type" value="Genomic_DNA"/>
</dbReference>